<evidence type="ECO:0000256" key="1">
    <source>
        <dbReference type="SAM" id="MobiDB-lite"/>
    </source>
</evidence>
<dbReference type="Gene3D" id="3.30.420.10">
    <property type="entry name" value="Ribonuclease H-like superfamily/Ribonuclease H"/>
    <property type="match status" value="1"/>
</dbReference>
<gene>
    <name evidence="2" type="ORF">PCOR1329_LOCUS72389</name>
</gene>
<protein>
    <recommendedName>
        <fullName evidence="4">RNase H type-1 domain-containing protein</fullName>
    </recommendedName>
</protein>
<dbReference type="InterPro" id="IPR036397">
    <property type="entry name" value="RNaseH_sf"/>
</dbReference>
<feature type="non-terminal residue" evidence="2">
    <location>
        <position position="1"/>
    </location>
</feature>
<evidence type="ECO:0000313" key="3">
    <source>
        <dbReference type="Proteomes" id="UP001189429"/>
    </source>
</evidence>
<evidence type="ECO:0000313" key="2">
    <source>
        <dbReference type="EMBL" id="CAK0892842.1"/>
    </source>
</evidence>
<sequence>QAHTRRQLARQLLQPDCGRYNEEGEAKECQQNLLATLGRIAGGALVDPATCHQVAEEFRSAANNLTKAVKRAYIHWVHDATAGSAKMAHAYTKAAERSHIEDILEHEGQVVSHPQQLVDLRKGARQRRWTRDAHKADQIQGALGKLRTAALEQETALEPLSKDIVGSIIQHLKSNAGQGADWWRAPELKAMGAQGLMDFVQCLHNCEKRAAWPWQFYLVLELLLGKKPGIGGERPIGLMPMPYRIWSAARGPIIATWSKEAAGFWDTAVVGSSALRVAMHRLMRAEAAVQMGSHAAGIFYDAANFYDNIGLDQLIEKASDLNYPLLPLAMAAQMYLAPRAIMAHSLFSDIFEPANSMAAHMNCIYVVIQQYLYDLALQIEGARKQVIEQVRYVAALVHQGFARLSIPISIKTAVVASDKDLQQEIANILEGLGTPNKQPGVVRDLGVDTGLGKQLKRPTHAARQAKAKQRIEKLKDLAKTDARGAAKVYAAGAYCQQAWDLPAHGITPTEAIKVRATEAALLTGGHKAGRCTATILLIQRGAQEAVTRDIVDQVKQFWLTIVDHPSELKRYQRGRHMLYDKLQALEPNRRWNQVKGPMAGVIVQLLGLGWNPRRLDSWTSPAGDEWAYRPEDIPHFGALLQEVQLSAQQQLWQQAAEHRHGAGLKEGGDLYQLQRHLRRRRRKGQHAEAAMLETIAAAGIWTRERRRAANLNQVGEDTCARYGEASETERHRYYACPSNEEIGYSNDTELAKKAKSTSTRLRRCGWAVVAFRYDQDGLPQEVAAWYGTIRAPHTVPRAELTAMSKAIGYTTAASARGLNIASDCKCALDALKQIQDPEDLDYRSTNFDLWLMAKRQLQNSTDHIMGHHIPSRMIEHPMGNEMADKYASWGAEHGALDPATIVQQQIRDQITVAVQNRLLGISMAVMVEDPNKMAVCDMQKWARAWLAETGECQGRERSHLDHHGNVRLDFKTVQIGTRVVHDTHKTQFTQGWFWCEKCGATSYLGNHKSRIVAGVARKLAKPCVPPTTVGRRVTMDLQKGEAAAKSKASWQLVDHMEGYAEQWMNMVDQGVWEVKDDWMEHSVPYLQAVNTRSRTDVQDQKEAATPKEIQQTSDFCEDIWKSTHKARRRLMTYMLTLPHGTRQQAARAHMEAFQGRRTNIIANSIPSSERSDHGTDIVEAQDLHNDASTSAKTSTSTQGTPCSAKPTGPDLMKYVSEAKEAGMQHPRPSQLRGDDEDLERELAWLERNRLGQLI</sequence>
<keyword evidence="3" id="KW-1185">Reference proteome</keyword>
<feature type="region of interest" description="Disordered" evidence="1">
    <location>
        <begin position="1185"/>
        <end position="1210"/>
    </location>
</feature>
<proteinExistence type="predicted"/>
<feature type="non-terminal residue" evidence="2">
    <location>
        <position position="1254"/>
    </location>
</feature>
<accession>A0ABN9X4Y1</accession>
<reference evidence="2" key="1">
    <citation type="submission" date="2023-10" db="EMBL/GenBank/DDBJ databases">
        <authorList>
            <person name="Chen Y."/>
            <person name="Shah S."/>
            <person name="Dougan E. K."/>
            <person name="Thang M."/>
            <person name="Chan C."/>
        </authorList>
    </citation>
    <scope>NUCLEOTIDE SEQUENCE [LARGE SCALE GENOMIC DNA]</scope>
</reference>
<dbReference type="EMBL" id="CAUYUJ010019671">
    <property type="protein sequence ID" value="CAK0892842.1"/>
    <property type="molecule type" value="Genomic_DNA"/>
</dbReference>
<evidence type="ECO:0008006" key="4">
    <source>
        <dbReference type="Google" id="ProtNLM"/>
    </source>
</evidence>
<feature type="compositionally biased region" description="Low complexity" evidence="1">
    <location>
        <begin position="1187"/>
        <end position="1197"/>
    </location>
</feature>
<dbReference type="Proteomes" id="UP001189429">
    <property type="component" value="Unassembled WGS sequence"/>
</dbReference>
<organism evidence="2 3">
    <name type="scientific">Prorocentrum cordatum</name>
    <dbReference type="NCBI Taxonomy" id="2364126"/>
    <lineage>
        <taxon>Eukaryota</taxon>
        <taxon>Sar</taxon>
        <taxon>Alveolata</taxon>
        <taxon>Dinophyceae</taxon>
        <taxon>Prorocentrales</taxon>
        <taxon>Prorocentraceae</taxon>
        <taxon>Prorocentrum</taxon>
    </lineage>
</organism>
<dbReference type="InterPro" id="IPR012337">
    <property type="entry name" value="RNaseH-like_sf"/>
</dbReference>
<name>A0ABN9X4Y1_9DINO</name>
<dbReference type="SUPFAM" id="SSF53098">
    <property type="entry name" value="Ribonuclease H-like"/>
    <property type="match status" value="1"/>
</dbReference>
<comment type="caution">
    <text evidence="2">The sequence shown here is derived from an EMBL/GenBank/DDBJ whole genome shotgun (WGS) entry which is preliminary data.</text>
</comment>